<evidence type="ECO:0008006" key="5">
    <source>
        <dbReference type="Google" id="ProtNLM"/>
    </source>
</evidence>
<reference evidence="3 4" key="1">
    <citation type="submission" date="2016-02" db="EMBL/GenBank/DDBJ databases">
        <title>Genome analysis of coral dinoflagellate symbionts highlights evolutionary adaptations to a symbiotic lifestyle.</title>
        <authorList>
            <person name="Aranda M."/>
            <person name="Li Y."/>
            <person name="Liew Y.J."/>
            <person name="Baumgarten S."/>
            <person name="Simakov O."/>
            <person name="Wilson M."/>
            <person name="Piel J."/>
            <person name="Ashoor H."/>
            <person name="Bougouffa S."/>
            <person name="Bajic V.B."/>
            <person name="Ryu T."/>
            <person name="Ravasi T."/>
            <person name="Bayer T."/>
            <person name="Micklem G."/>
            <person name="Kim H."/>
            <person name="Bhak J."/>
            <person name="Lajeunesse T.C."/>
            <person name="Voolstra C.R."/>
        </authorList>
    </citation>
    <scope>NUCLEOTIDE SEQUENCE [LARGE SCALE GENOMIC DNA]</scope>
    <source>
        <strain evidence="3 4">CCMP2467</strain>
    </source>
</reference>
<name>A0A1Q9DUP2_SYMMI</name>
<feature type="transmembrane region" description="Helical" evidence="2">
    <location>
        <begin position="2489"/>
        <end position="2506"/>
    </location>
</feature>
<keyword evidence="4" id="KW-1185">Reference proteome</keyword>
<dbReference type="GO" id="GO:0003676">
    <property type="term" value="F:nucleic acid binding"/>
    <property type="evidence" value="ECO:0007669"/>
    <property type="project" value="InterPro"/>
</dbReference>
<dbReference type="InterPro" id="IPR012337">
    <property type="entry name" value="RNaseH-like_sf"/>
</dbReference>
<keyword evidence="2" id="KW-0472">Membrane</keyword>
<evidence type="ECO:0000256" key="2">
    <source>
        <dbReference type="SAM" id="Phobius"/>
    </source>
</evidence>
<feature type="compositionally biased region" description="Low complexity" evidence="1">
    <location>
        <begin position="1683"/>
        <end position="1696"/>
    </location>
</feature>
<dbReference type="InterPro" id="IPR036397">
    <property type="entry name" value="RNaseH_sf"/>
</dbReference>
<feature type="transmembrane region" description="Helical" evidence="2">
    <location>
        <begin position="2389"/>
        <end position="2407"/>
    </location>
</feature>
<keyword evidence="2" id="KW-1133">Transmembrane helix</keyword>
<evidence type="ECO:0000256" key="1">
    <source>
        <dbReference type="SAM" id="MobiDB-lite"/>
    </source>
</evidence>
<feature type="region of interest" description="Disordered" evidence="1">
    <location>
        <begin position="1055"/>
        <end position="1159"/>
    </location>
</feature>
<proteinExistence type="predicted"/>
<sequence>MKSRASPLQVGGVGKGAQLCREDCTLPIDLTRQDGSVTAGSFTSPVVSQSGCPALLGLRSLQDNRAILDMAKKQLHFAAPGEVTLVLPPGSETFQLESAVSGHLLLPCTSRVPATQGEHHLFADEAEDAYLNTLLSTSNPEAEEAQCQQVLENYDYATASALLVKLCRGWHDAGSTHHARFGQQGLSVCIGAYTHGGDQGLTNVTKERPQLTKLICQMLASTAPQALFTSVMLNINCSAPVHMDRFNKGVNTVLPVHMPAHGGDLWVELKTGDTITGAVEVRQDGSQAIAGQVHKLTAGHPLSFCPKAKHATTHWLKADTRRPSPTRGPQKTPRLPSLHFVRRVLLITIFHSTVAAFMNQGWEPFRLRPLELLRDGFDDAVRRLKGSEFNAVWVDVTDPRQFAGAEKTNQVCSRLGVVFSWAERQSVPVVLAASRRTAWRHNAIQALLDRGRYFMSHHSWCRFGARIHAATSAAKHKVYCSLKLPSHDCNCPPSTEHVFDLDDKSAGSSSVRAAAEQTVVEQIITVLSRALDARSGPSKPTDSVPRFPLDAAGSVRSSKHVSFVTTNLYECTECGLRMQIGQDCQFCGGPSQADQAYPVTSPACTVTRAESTPSPATAEPPGSCEYFPTDTKIAQKLRKKAEKAAGTEALTKRRRKFVEQHFDDCGEDLSSLSALALEEPAAFTSDSDEESLARAASLVQPQMNAFETWSQCGCSYGDPAECSDQTMIAVDIEEMQRILSEPTFAGNVVDVVELFGGEDSKSQVCVRRQLSSGRSFELLTDACFIDPAVQHAMLTYVATAKPLLVLMAPVCDHASIQSLARFTGAIATKQSEQQRFFLIEQFYPSDLCNTNPWPAVRKEPASRRIVFHQCMIGQTSEGLPVKRPTELVSNSTTLLKPFENLGCNGLHVHAPTRGVTAKQALRWPPNMRSRIAYAVQELVCELHDPQQCRLSAHATSSTGEGSVYAPHTSINAFPSAAIGTADEGEIPVGEAWRKCKGCLWRLQQHDPMHTRIRGECKHPDVQPLTFDCPACKARKNRSDEGHTFGPDCRHVLTAQRSKAVRRRPYARIPASSEPTAGLRASGLGRGAERDAEDNEGARSAPSDASVPLRPLGDAPQTEPASSSQAPPGVADARPGRGPDVAPRVRRTWDDTEAQTEAPSDWTSFDVQASLRGLRHADEAGRRRILRKLHLRWYHCGTEKLTSLLRAAGLGKDILDLIPEIVDTCRVCRRWARPSADAKASCRMIVGFNIEVEGDLMFYRHHGKQHIVLVLVDRGVRWCATAPVSDRSTSTLLTNLDRAWISIFGPMQVLIFDGEGGLDDEESTTYFQLRGITKRTSAPNQHTRIADRRIAIMRDSLHKLSSQLQEEGLSIPFERMLCEMTFALNALTTVNGQSPYTAVLGRIPAILPSEDSLISDGVPDRCSSHTHRLREIAVQTIAEGTARERLKRALKTPTRPSGIEEDYKVGDAVDYWREPLNKDSSGWRGPSTVVDLSRLEHGRIGIRTSTDQVLTCRLQDVRHSLTFLSDELSAFFGADDLIAPAGSQANHAQQYVQAYTDSLKPGSVLTLGHIRTSTGQWTETPQTEAHREAYRASMFLAETVFQLSSVVAVRLAHAVRALTAREEYSSSVLLWWSAPGSRNISFLHSETSRVSVVELLSQAWTEARMMQFLCVPDDEGWATSVRWSSPATEPAASTSSEVGSTRRLSTVPEESEGAETESLVAWSDLCAVFGDSIPADDALPLAEAFLASSTEPAPQPPVDTDLLSMCSRRNLIAMSEAEIPNWHVVNGDVASSWATEAQMSTYLACADTTSEALVLDADEVGAYVALEVYGDMCKLVEGLSRLPDAGEHVEVRMYETHTRKAVIDRSDDLLTQDEVRLHAAEVTQAVLNELKTWQSFKCFARKPRSQCSCIIDAKWVYKWKYVKGVRTIRARLCLRGFKESGADDQSNFATTASRFSQRLLVSECVLRGWVIASSDVPKAFLQGVSYDELAEATDRPRRDVSFELSGEGLACLKMLPEFASFNPRTEALHCLKPGTGCRDAPRAFSMKLRQVTERFGFKSPSVDSELELLHQAGELVMAIIKHVDDLKMIGPRRLIEDFVKHLSSTFGRMDIEWHVFTFCGIQHRQAADGSISLDQNKFLAACKPITQPSALSGPAEKLLPEEARRHFLSLLMTLAYGLLTRPDIAVFITALQRESHQARVVHVKRLNTLLQWVQANPRSIQYPVMPYPDMALLEKHRLRYLYWVDTRSMVADGLTKGQTSVHVRSVAGQTLVVMAFIAVRGRYRTSPLLHTSAMADVCQRVWKELGNGSGMAQACVTGAFLSALAIVLSVVGALMQHQMSTFAILALSTITFVCAAGGSVLIIGSCECPQWISDADLVGVSLSPEDARGFLRLLPVIITAQLAFGAVYNCKEAFTSHAVGGASVVLAAVLESVRKAAPVSDRLSNCAPDGIHMSSVSAVWMFLPFLMMGIGVTALSSFMTDDLNQGHIEYGYYISIAVAIVFYVAFVRSMRIFRPHTA</sequence>
<dbReference type="Gene3D" id="3.30.420.10">
    <property type="entry name" value="Ribonuclease H-like superfamily/Ribonuclease H"/>
    <property type="match status" value="1"/>
</dbReference>
<feature type="region of interest" description="Disordered" evidence="1">
    <location>
        <begin position="1682"/>
        <end position="1715"/>
    </location>
</feature>
<feature type="transmembrane region" description="Helical" evidence="2">
    <location>
        <begin position="2457"/>
        <end position="2477"/>
    </location>
</feature>
<accession>A0A1Q9DUP2</accession>
<gene>
    <name evidence="3" type="ORF">AK812_SmicGene18614</name>
</gene>
<protein>
    <recommendedName>
        <fullName evidence="5">Copia protein</fullName>
    </recommendedName>
</protein>
<keyword evidence="2" id="KW-0812">Transmembrane</keyword>
<dbReference type="SUPFAM" id="SSF53098">
    <property type="entry name" value="Ribonuclease H-like"/>
    <property type="match status" value="1"/>
</dbReference>
<dbReference type="OrthoDB" id="447436at2759"/>
<feature type="transmembrane region" description="Helical" evidence="2">
    <location>
        <begin position="2315"/>
        <end position="2334"/>
    </location>
</feature>
<organism evidence="3 4">
    <name type="scientific">Symbiodinium microadriaticum</name>
    <name type="common">Dinoflagellate</name>
    <name type="synonym">Zooxanthella microadriatica</name>
    <dbReference type="NCBI Taxonomy" id="2951"/>
    <lineage>
        <taxon>Eukaryota</taxon>
        <taxon>Sar</taxon>
        <taxon>Alveolata</taxon>
        <taxon>Dinophyceae</taxon>
        <taxon>Suessiales</taxon>
        <taxon>Symbiodiniaceae</taxon>
        <taxon>Symbiodinium</taxon>
    </lineage>
</organism>
<dbReference type="EMBL" id="LSRX01000381">
    <property type="protein sequence ID" value="OLP98895.1"/>
    <property type="molecule type" value="Genomic_DNA"/>
</dbReference>
<feature type="transmembrane region" description="Helical" evidence="2">
    <location>
        <begin position="2341"/>
        <end position="2362"/>
    </location>
</feature>
<comment type="caution">
    <text evidence="3">The sequence shown here is derived from an EMBL/GenBank/DDBJ whole genome shotgun (WGS) entry which is preliminary data.</text>
</comment>
<dbReference type="Proteomes" id="UP000186817">
    <property type="component" value="Unassembled WGS sequence"/>
</dbReference>
<evidence type="ECO:0000313" key="3">
    <source>
        <dbReference type="EMBL" id="OLP98895.1"/>
    </source>
</evidence>
<evidence type="ECO:0000313" key="4">
    <source>
        <dbReference type="Proteomes" id="UP000186817"/>
    </source>
</evidence>